<dbReference type="InterPro" id="IPR057326">
    <property type="entry name" value="KR_dom"/>
</dbReference>
<sequence>MTDTKQVVLVTGAARGIGRAIAERFLRAGASVVATDVLSEGLTELEAVAPGRVATLVQDVTASPAPEEAVALAMARYGRLDVLVNNAGIGRAHAAGETDDEELDRFLDVNIRSVFRYTREALRVMEPGASIIQLASVFGYRGNAESSAYCMSKAALIGLTHQMAADYGPRGIRVNAVAPGLIVTALTQERIENSPRFRQLMVASTPFTRLGQPEDVANAAYFLASEEASFISGHVLVVDGGWLAANQRAVEA</sequence>
<dbReference type="GO" id="GO:0016616">
    <property type="term" value="F:oxidoreductase activity, acting on the CH-OH group of donors, NAD or NADP as acceptor"/>
    <property type="evidence" value="ECO:0007669"/>
    <property type="project" value="TreeGrafter"/>
</dbReference>
<dbReference type="RefSeq" id="WP_073138388.1">
    <property type="nucleotide sequence ID" value="NZ_FQZF01000032.1"/>
</dbReference>
<dbReference type="Pfam" id="PF13561">
    <property type="entry name" value="adh_short_C2"/>
    <property type="match status" value="1"/>
</dbReference>
<dbReference type="STRING" id="198092.SAMN02745194_04195"/>
<dbReference type="PRINTS" id="PR00081">
    <property type="entry name" value="GDHRDH"/>
</dbReference>
<keyword evidence="2" id="KW-0560">Oxidoreductase</keyword>
<dbReference type="Gene3D" id="3.40.50.720">
    <property type="entry name" value="NAD(P)-binding Rossmann-like Domain"/>
    <property type="match status" value="1"/>
</dbReference>
<proteinExistence type="inferred from homology"/>
<accession>A0A1M6PTM1</accession>
<name>A0A1M6PTM1_9PROT</name>
<dbReference type="EMBL" id="FQZF01000032">
    <property type="protein sequence ID" value="SHK11262.1"/>
    <property type="molecule type" value="Genomic_DNA"/>
</dbReference>
<evidence type="ECO:0000313" key="4">
    <source>
        <dbReference type="EMBL" id="SHK11262.1"/>
    </source>
</evidence>
<evidence type="ECO:0000256" key="1">
    <source>
        <dbReference type="ARBA" id="ARBA00006484"/>
    </source>
</evidence>
<dbReference type="PANTHER" id="PTHR42760:SF133">
    <property type="entry name" value="3-OXOACYL-[ACYL-CARRIER-PROTEIN] REDUCTASE"/>
    <property type="match status" value="1"/>
</dbReference>
<comment type="similarity">
    <text evidence="1">Belongs to the short-chain dehydrogenases/reductases (SDR) family.</text>
</comment>
<dbReference type="SMART" id="SM00822">
    <property type="entry name" value="PKS_KR"/>
    <property type="match status" value="1"/>
</dbReference>
<feature type="domain" description="Ketoreductase" evidence="3">
    <location>
        <begin position="6"/>
        <end position="180"/>
    </location>
</feature>
<reference evidence="4 5" key="1">
    <citation type="submission" date="2016-11" db="EMBL/GenBank/DDBJ databases">
        <authorList>
            <person name="Jaros S."/>
            <person name="Januszkiewicz K."/>
            <person name="Wedrychowicz H."/>
        </authorList>
    </citation>
    <scope>NUCLEOTIDE SEQUENCE [LARGE SCALE GENOMIC DNA]</scope>
    <source>
        <strain evidence="4 5">DSM 14916</strain>
    </source>
</reference>
<dbReference type="AlphaFoldDB" id="A0A1M6PTM1"/>
<dbReference type="NCBIfam" id="NF005559">
    <property type="entry name" value="PRK07231.1"/>
    <property type="match status" value="1"/>
</dbReference>
<dbReference type="CDD" id="cd05233">
    <property type="entry name" value="SDR_c"/>
    <property type="match status" value="1"/>
</dbReference>
<protein>
    <submittedName>
        <fullName evidence="4">NAD(P)-dependent dehydrogenase, short-chain alcohol dehydrogenase family</fullName>
    </submittedName>
</protein>
<dbReference type="Proteomes" id="UP000184387">
    <property type="component" value="Unassembled WGS sequence"/>
</dbReference>
<dbReference type="PROSITE" id="PS00061">
    <property type="entry name" value="ADH_SHORT"/>
    <property type="match status" value="1"/>
</dbReference>
<dbReference type="PRINTS" id="PR00080">
    <property type="entry name" value="SDRFAMILY"/>
</dbReference>
<dbReference type="SUPFAM" id="SSF51735">
    <property type="entry name" value="NAD(P)-binding Rossmann-fold domains"/>
    <property type="match status" value="1"/>
</dbReference>
<gene>
    <name evidence="4" type="ORF">SAMN02745194_04195</name>
</gene>
<dbReference type="PANTHER" id="PTHR42760">
    <property type="entry name" value="SHORT-CHAIN DEHYDROGENASES/REDUCTASES FAMILY MEMBER"/>
    <property type="match status" value="1"/>
</dbReference>
<keyword evidence="5" id="KW-1185">Reference proteome</keyword>
<dbReference type="FunFam" id="3.40.50.720:FF:000084">
    <property type="entry name" value="Short-chain dehydrogenase reductase"/>
    <property type="match status" value="1"/>
</dbReference>
<dbReference type="OrthoDB" id="7375193at2"/>
<evidence type="ECO:0000256" key="2">
    <source>
        <dbReference type="ARBA" id="ARBA00023002"/>
    </source>
</evidence>
<organism evidence="4 5">
    <name type="scientific">Muricoccus roseus</name>
    <dbReference type="NCBI Taxonomy" id="198092"/>
    <lineage>
        <taxon>Bacteria</taxon>
        <taxon>Pseudomonadati</taxon>
        <taxon>Pseudomonadota</taxon>
        <taxon>Alphaproteobacteria</taxon>
        <taxon>Acetobacterales</taxon>
        <taxon>Roseomonadaceae</taxon>
        <taxon>Muricoccus</taxon>
    </lineage>
</organism>
<dbReference type="InterPro" id="IPR036291">
    <property type="entry name" value="NAD(P)-bd_dom_sf"/>
</dbReference>
<evidence type="ECO:0000259" key="3">
    <source>
        <dbReference type="SMART" id="SM00822"/>
    </source>
</evidence>
<dbReference type="InterPro" id="IPR020904">
    <property type="entry name" value="Sc_DH/Rdtase_CS"/>
</dbReference>
<evidence type="ECO:0000313" key="5">
    <source>
        <dbReference type="Proteomes" id="UP000184387"/>
    </source>
</evidence>
<dbReference type="InterPro" id="IPR002347">
    <property type="entry name" value="SDR_fam"/>
</dbReference>